<dbReference type="EC" id="3.2.1.78" evidence="4"/>
<dbReference type="InterPro" id="IPR001547">
    <property type="entry name" value="Glyco_hydro_5"/>
</dbReference>
<dbReference type="VEuPathDB" id="FungiDB:TRICI_002049"/>
<proteinExistence type="inferred from homology"/>
<accession>A0A642V884</accession>
<dbReference type="PANTHER" id="PTHR31451:SF39">
    <property type="entry name" value="MANNAN ENDO-1,4-BETA-MANNOSIDASE 1"/>
    <property type="match status" value="1"/>
</dbReference>
<dbReference type="GO" id="GO:0046355">
    <property type="term" value="P:mannan catabolic process"/>
    <property type="evidence" value="ECO:0007669"/>
    <property type="project" value="UniProtKB-ARBA"/>
</dbReference>
<keyword evidence="5" id="KW-0964">Secreted</keyword>
<keyword evidence="6 9" id="KW-0732">Signal</keyword>
<comment type="subcellular location">
    <subcellularLocation>
        <location evidence="2">Secreted</location>
    </subcellularLocation>
</comment>
<dbReference type="SUPFAM" id="SSF51445">
    <property type="entry name" value="(Trans)glycosidases"/>
    <property type="match status" value="1"/>
</dbReference>
<dbReference type="InterPro" id="IPR017853">
    <property type="entry name" value="GH"/>
</dbReference>
<dbReference type="OrthoDB" id="406631at2759"/>
<comment type="similarity">
    <text evidence="3">Belongs to the glycosyl hydrolase 5 (cellulase A) family.</text>
</comment>
<comment type="caution">
    <text evidence="11">The sequence shown here is derived from an EMBL/GenBank/DDBJ whole genome shotgun (WGS) entry which is preliminary data.</text>
</comment>
<protein>
    <recommendedName>
        <fullName evidence="4">mannan endo-1,4-beta-mannosidase</fullName>
        <ecNumber evidence="4">3.2.1.78</ecNumber>
    </recommendedName>
</protein>
<dbReference type="Pfam" id="PF26410">
    <property type="entry name" value="GH5_mannosidase"/>
    <property type="match status" value="1"/>
</dbReference>
<comment type="catalytic activity">
    <reaction evidence="1">
        <text>Random hydrolysis of (1-&gt;4)-beta-D-mannosidic linkages in mannans, galactomannans and glucomannans.</text>
        <dbReference type="EC" id="3.2.1.78"/>
    </reaction>
</comment>
<dbReference type="InterPro" id="IPR045053">
    <property type="entry name" value="MAN-like"/>
</dbReference>
<keyword evidence="12" id="KW-1185">Reference proteome</keyword>
<evidence type="ECO:0000313" key="11">
    <source>
        <dbReference type="EMBL" id="KAA8915797.1"/>
    </source>
</evidence>
<feature type="chain" id="PRO_5025003559" description="mannan endo-1,4-beta-mannosidase" evidence="9">
    <location>
        <begin position="21"/>
        <end position="382"/>
    </location>
</feature>
<dbReference type="Proteomes" id="UP000761534">
    <property type="component" value="Unassembled WGS sequence"/>
</dbReference>
<feature type="signal peptide" evidence="9">
    <location>
        <begin position="1"/>
        <end position="20"/>
    </location>
</feature>
<evidence type="ECO:0000256" key="9">
    <source>
        <dbReference type="SAM" id="SignalP"/>
    </source>
</evidence>
<dbReference type="PANTHER" id="PTHR31451">
    <property type="match status" value="1"/>
</dbReference>
<keyword evidence="8" id="KW-0326">Glycosidase</keyword>
<dbReference type="Gene3D" id="3.20.20.80">
    <property type="entry name" value="Glycosidases"/>
    <property type="match status" value="1"/>
</dbReference>
<evidence type="ECO:0000256" key="4">
    <source>
        <dbReference type="ARBA" id="ARBA00012706"/>
    </source>
</evidence>
<feature type="domain" description="Glycoside hydrolase family 5" evidence="10">
    <location>
        <begin position="27"/>
        <end position="311"/>
    </location>
</feature>
<evidence type="ECO:0000259" key="10">
    <source>
        <dbReference type="Pfam" id="PF26410"/>
    </source>
</evidence>
<evidence type="ECO:0000256" key="7">
    <source>
        <dbReference type="ARBA" id="ARBA00022801"/>
    </source>
</evidence>
<evidence type="ECO:0000256" key="3">
    <source>
        <dbReference type="ARBA" id="ARBA00005641"/>
    </source>
</evidence>
<evidence type="ECO:0000313" key="12">
    <source>
        <dbReference type="Proteomes" id="UP000761534"/>
    </source>
</evidence>
<sequence>MKLKQLFMGSGLAFAGFGAAAPASGNVYADGTEFKLDGSSYYFAGTNAYWLPFLKSDDDISSAMKQMADAGLKVVRTWGFSDQDSTNEGSYPAYFQSWADGKPTINDGDDGLKRLDAVVSAAEDAGLKLIIPFVNNWEDYGGMDVYVRNAASDQTHDQFYTNDDIKQYFKDYIEAVVSRYTDSTAIFAWELANEPRCKGASMEASSSCSTDTITAWVDEISEHIKSLDSNHMVTVGDEGFFNKDSDDWINNGSEGVDFEANLALSNIDFGTFHLYPDSWSITSDDCTQFISDHADASSSAGKPVLFEEYGIVGIQDGTDSAIEEYKSWQSLVVESLAGDLYWQFGPSDLSESLTLDEYTIYSDNPGYEALVTDHAAEMSAKN</sequence>
<gene>
    <name evidence="11" type="ORF">TRICI_002049</name>
</gene>
<evidence type="ECO:0000256" key="8">
    <source>
        <dbReference type="ARBA" id="ARBA00023295"/>
    </source>
</evidence>
<reference evidence="11" key="1">
    <citation type="journal article" date="2019" name="G3 (Bethesda)">
        <title>Genome Assemblies of Two Rare Opportunistic Yeast Pathogens: Diutina rugosa (syn. Candida rugosa) and Trichomonascus ciferrii (syn. Candida ciferrii).</title>
        <authorList>
            <person name="Mixao V."/>
            <person name="Saus E."/>
            <person name="Hansen A.P."/>
            <person name="Lass-Florl C."/>
            <person name="Gabaldon T."/>
        </authorList>
    </citation>
    <scope>NUCLEOTIDE SEQUENCE</scope>
    <source>
        <strain evidence="11">CBS 4856</strain>
    </source>
</reference>
<evidence type="ECO:0000256" key="2">
    <source>
        <dbReference type="ARBA" id="ARBA00004613"/>
    </source>
</evidence>
<evidence type="ECO:0000256" key="6">
    <source>
        <dbReference type="ARBA" id="ARBA00022729"/>
    </source>
</evidence>
<name>A0A642V884_9ASCO</name>
<keyword evidence="7" id="KW-0378">Hydrolase</keyword>
<organism evidence="11 12">
    <name type="scientific">Trichomonascus ciferrii</name>
    <dbReference type="NCBI Taxonomy" id="44093"/>
    <lineage>
        <taxon>Eukaryota</taxon>
        <taxon>Fungi</taxon>
        <taxon>Dikarya</taxon>
        <taxon>Ascomycota</taxon>
        <taxon>Saccharomycotina</taxon>
        <taxon>Dipodascomycetes</taxon>
        <taxon>Dipodascales</taxon>
        <taxon>Trichomonascaceae</taxon>
        <taxon>Trichomonascus</taxon>
        <taxon>Trichomonascus ciferrii complex</taxon>
    </lineage>
</organism>
<evidence type="ECO:0000256" key="1">
    <source>
        <dbReference type="ARBA" id="ARBA00001678"/>
    </source>
</evidence>
<dbReference type="GO" id="GO:0005576">
    <property type="term" value="C:extracellular region"/>
    <property type="evidence" value="ECO:0007669"/>
    <property type="project" value="UniProtKB-SubCell"/>
</dbReference>
<evidence type="ECO:0000256" key="5">
    <source>
        <dbReference type="ARBA" id="ARBA00022525"/>
    </source>
</evidence>
<dbReference type="AlphaFoldDB" id="A0A642V884"/>
<dbReference type="GO" id="GO:0016985">
    <property type="term" value="F:mannan endo-1,4-beta-mannosidase activity"/>
    <property type="evidence" value="ECO:0007669"/>
    <property type="project" value="UniProtKB-EC"/>
</dbReference>
<dbReference type="EMBL" id="SWFS01000139">
    <property type="protein sequence ID" value="KAA8915797.1"/>
    <property type="molecule type" value="Genomic_DNA"/>
</dbReference>